<dbReference type="AlphaFoldDB" id="F9D789"/>
<evidence type="ECO:0000313" key="3">
    <source>
        <dbReference type="EMBL" id="EGQ11455.1"/>
    </source>
</evidence>
<reference evidence="3 4" key="1">
    <citation type="submission" date="2011-04" db="EMBL/GenBank/DDBJ databases">
        <authorList>
            <person name="Muzny D."/>
            <person name="Qin X."/>
            <person name="Deng J."/>
            <person name="Jiang H."/>
            <person name="Liu Y."/>
            <person name="Qu J."/>
            <person name="Song X.-Z."/>
            <person name="Zhang L."/>
            <person name="Thornton R."/>
            <person name="Coyle M."/>
            <person name="Francisco L."/>
            <person name="Jackson L."/>
            <person name="Javaid M."/>
            <person name="Korchina V."/>
            <person name="Kovar C."/>
            <person name="Mata R."/>
            <person name="Mathew T."/>
            <person name="Ngo R."/>
            <person name="Nguyen L."/>
            <person name="Nguyen N."/>
            <person name="Okwuonu G."/>
            <person name="Ongeri F."/>
            <person name="Pham C."/>
            <person name="Simmons D."/>
            <person name="Wilczek-Boney K."/>
            <person name="Hale W."/>
            <person name="Jakkamsetti A."/>
            <person name="Pham P."/>
            <person name="Ruth R."/>
            <person name="San Lucas F."/>
            <person name="Warren J."/>
            <person name="Zhang J."/>
            <person name="Zhao Z."/>
            <person name="Zhou C."/>
            <person name="Zhu D."/>
            <person name="Lee S."/>
            <person name="Bess C."/>
            <person name="Blankenburg K."/>
            <person name="Forbes L."/>
            <person name="Fu Q."/>
            <person name="Gubbala S."/>
            <person name="Hirani K."/>
            <person name="Jayaseelan J.C."/>
            <person name="Lara F."/>
            <person name="Munidasa M."/>
            <person name="Palculict T."/>
            <person name="Patil S."/>
            <person name="Pu L.-L."/>
            <person name="Saada N."/>
            <person name="Tang L."/>
            <person name="Weissenberger G."/>
            <person name="Zhu Y."/>
            <person name="Hemphill L."/>
            <person name="Shang Y."/>
            <person name="Youmans B."/>
            <person name="Ayvaz T."/>
            <person name="Ross M."/>
            <person name="Santibanez J."/>
            <person name="Aqrawi P."/>
            <person name="Gross S."/>
            <person name="Joshi V."/>
            <person name="Fowler G."/>
            <person name="Nazareth L."/>
            <person name="Reid J."/>
            <person name="Worley K."/>
            <person name="Petrosino J."/>
            <person name="Highlander S."/>
            <person name="Gibbs R."/>
        </authorList>
    </citation>
    <scope>NUCLEOTIDE SEQUENCE [LARGE SCALE GENOMIC DNA]</scope>
    <source>
        <strain evidence="3 4">DSM 3688</strain>
    </source>
</reference>
<feature type="region of interest" description="Disordered" evidence="1">
    <location>
        <begin position="98"/>
        <end position="131"/>
    </location>
</feature>
<name>F9D789_PREDD</name>
<feature type="transmembrane region" description="Helical" evidence="2">
    <location>
        <begin position="6"/>
        <end position="24"/>
    </location>
</feature>
<evidence type="ECO:0000256" key="1">
    <source>
        <dbReference type="SAM" id="MobiDB-lite"/>
    </source>
</evidence>
<protein>
    <submittedName>
        <fullName evidence="3">Uncharacterized protein</fullName>
    </submittedName>
</protein>
<proteinExistence type="predicted"/>
<keyword evidence="2" id="KW-0812">Transmembrane</keyword>
<organism evidence="3 4">
    <name type="scientific">Prevotella dentalis (strain ATCC 49559 / DSM 3688 / JCM 13448 / NCTC 12043 / ES 2772)</name>
    <name type="common">Mitsuokella dentalis</name>
    <dbReference type="NCBI Taxonomy" id="908937"/>
    <lineage>
        <taxon>Bacteria</taxon>
        <taxon>Pseudomonadati</taxon>
        <taxon>Bacteroidota</taxon>
        <taxon>Bacteroidia</taxon>
        <taxon>Bacteroidales</taxon>
        <taxon>Prevotellaceae</taxon>
        <taxon>Prevotella</taxon>
    </lineage>
</organism>
<gene>
    <name evidence="3" type="ORF">HMPREF9136_2717</name>
</gene>
<sequence length="131" mass="14685">MSDIISMVVPTVVAAVSAPLGAWLNSRLLKGKYQIELENLRAEMQNKFSGVRANELENVRKANDILVDSIVAPLKKEIQTLRRDVEKFRKAIERIPSCPHADTCPVSAQLQRSERNEQRKEQEQSDGASGQ</sequence>
<evidence type="ECO:0000313" key="4">
    <source>
        <dbReference type="Proteomes" id="UP000007820"/>
    </source>
</evidence>
<feature type="compositionally biased region" description="Basic and acidic residues" evidence="1">
    <location>
        <begin position="112"/>
        <end position="123"/>
    </location>
</feature>
<accession>F9D789</accession>
<comment type="caution">
    <text evidence="3">The sequence shown here is derived from an EMBL/GenBank/DDBJ whole genome shotgun (WGS) entry which is preliminary data.</text>
</comment>
<dbReference type="RefSeq" id="WP_005847863.1">
    <property type="nucleotide sequence ID" value="NC_019968.1"/>
</dbReference>
<keyword evidence="2" id="KW-0472">Membrane</keyword>
<keyword evidence="2" id="KW-1133">Transmembrane helix</keyword>
<evidence type="ECO:0000256" key="2">
    <source>
        <dbReference type="SAM" id="Phobius"/>
    </source>
</evidence>
<dbReference type="EMBL" id="AFPW01000053">
    <property type="protein sequence ID" value="EGQ11455.1"/>
    <property type="molecule type" value="Genomic_DNA"/>
</dbReference>
<dbReference type="Proteomes" id="UP000007820">
    <property type="component" value="Unassembled WGS sequence"/>
</dbReference>